<dbReference type="EMBL" id="CP080764">
    <property type="protein sequence ID" value="QYY42045.1"/>
    <property type="molecule type" value="Genomic_DNA"/>
</dbReference>
<sequence>MRNQKGSVVRKTITFAFTTLLLFALVIGGIYYYIWNGLQPVKEEKGKKKVVEIPPNSSVGRIGKILEENNLIKDAHLFSLYAKIKGKGSDLKAGKYQLTVGQSIDELLVKMSNGDVYKDTITVTIPEGFTVEQIAARLSEKGLVKKDAFLREVNQGKFAQEIVKGIPADKRMKYRLEGYLFPDTYEFKKGITEHEIIGRMLDRFEEVWNEEWEDKLKQRNLSKHQAITLASIVEREVRAENERKKVAGVYFNRLAKQMPLQADATIQYLFDKQKERITYSDLKMDNPYNTYKVKGLPPGPIANPGEAALDAVVNAEKHNYLFYVTKKDGTGQHYFATTYEEHLRNIDKSKANQK</sequence>
<dbReference type="HAMAP" id="MF_02065">
    <property type="entry name" value="MltG"/>
    <property type="match status" value="1"/>
</dbReference>
<evidence type="ECO:0000313" key="11">
    <source>
        <dbReference type="Proteomes" id="UP000826616"/>
    </source>
</evidence>
<evidence type="ECO:0000256" key="4">
    <source>
        <dbReference type="ARBA" id="ARBA00023136"/>
    </source>
</evidence>
<accession>A0A1G7YCG7</accession>
<dbReference type="CDD" id="cd08010">
    <property type="entry name" value="MltG_like"/>
    <property type="match status" value="1"/>
</dbReference>
<keyword evidence="2 7" id="KW-0812">Transmembrane</keyword>
<keyword evidence="6 7" id="KW-0961">Cell wall biogenesis/degradation</keyword>
<comment type="similarity">
    <text evidence="7">Belongs to the transglycosylase MltG family.</text>
</comment>
<dbReference type="Gene3D" id="3.30.1490.480">
    <property type="entry name" value="Endolytic murein transglycosylase"/>
    <property type="match status" value="2"/>
</dbReference>
<dbReference type="Proteomes" id="UP000198956">
    <property type="component" value="Unassembled WGS sequence"/>
</dbReference>
<dbReference type="PANTHER" id="PTHR30518:SF2">
    <property type="entry name" value="ENDOLYTIC MUREIN TRANSGLYCOSYLASE"/>
    <property type="match status" value="1"/>
</dbReference>
<protein>
    <recommendedName>
        <fullName evidence="7">Endolytic murein transglycosylase</fullName>
        <ecNumber evidence="7">4.2.2.29</ecNumber>
    </recommendedName>
    <alternativeName>
        <fullName evidence="7">Peptidoglycan lytic transglycosylase</fullName>
    </alternativeName>
    <alternativeName>
        <fullName evidence="7">Peptidoglycan polymerization terminase</fullName>
    </alternativeName>
</protein>
<dbReference type="NCBIfam" id="TIGR00247">
    <property type="entry name" value="endolytic transglycosylase MltG"/>
    <property type="match status" value="1"/>
</dbReference>
<dbReference type="GO" id="GO:0009252">
    <property type="term" value="P:peptidoglycan biosynthetic process"/>
    <property type="evidence" value="ECO:0007669"/>
    <property type="project" value="UniProtKB-UniRule"/>
</dbReference>
<evidence type="ECO:0000256" key="5">
    <source>
        <dbReference type="ARBA" id="ARBA00023239"/>
    </source>
</evidence>
<proteinExistence type="inferred from homology"/>
<evidence type="ECO:0000313" key="8">
    <source>
        <dbReference type="EMBL" id="QYY42045.1"/>
    </source>
</evidence>
<reference evidence="9 10" key="1">
    <citation type="submission" date="2016-10" db="EMBL/GenBank/DDBJ databases">
        <authorList>
            <person name="de Groot N.N."/>
        </authorList>
    </citation>
    <scope>NUCLEOTIDE SEQUENCE [LARGE SCALE GENOMIC DNA]</scope>
    <source>
        <strain evidence="9 10">L 420-91</strain>
    </source>
</reference>
<evidence type="ECO:0000256" key="7">
    <source>
        <dbReference type="HAMAP-Rule" id="MF_02065"/>
    </source>
</evidence>
<evidence type="ECO:0000313" key="9">
    <source>
        <dbReference type="EMBL" id="SDG94037.1"/>
    </source>
</evidence>
<gene>
    <name evidence="7 8" type="primary">mltG</name>
    <name evidence="8" type="ORF">K3F53_14390</name>
    <name evidence="9" type="ORF">SAMN04489735_100663</name>
</gene>
<dbReference type="InterPro" id="IPR003770">
    <property type="entry name" value="MLTG-like"/>
</dbReference>
<dbReference type="EMBL" id="FNDE01000006">
    <property type="protein sequence ID" value="SDG94037.1"/>
    <property type="molecule type" value="Genomic_DNA"/>
</dbReference>
<dbReference type="EC" id="4.2.2.29" evidence="7"/>
<dbReference type="GO" id="GO:0008932">
    <property type="term" value="F:lytic endotransglycosylase activity"/>
    <property type="evidence" value="ECO:0007669"/>
    <property type="project" value="UniProtKB-UniRule"/>
</dbReference>
<dbReference type="OrthoDB" id="9814591at2"/>
<organism evidence="9 10">
    <name type="scientific">Aneurinibacillus thermoaerophilus</name>
    <dbReference type="NCBI Taxonomy" id="143495"/>
    <lineage>
        <taxon>Bacteria</taxon>
        <taxon>Bacillati</taxon>
        <taxon>Bacillota</taxon>
        <taxon>Bacilli</taxon>
        <taxon>Bacillales</taxon>
        <taxon>Paenibacillaceae</taxon>
        <taxon>Aneurinibacillus group</taxon>
        <taxon>Aneurinibacillus</taxon>
    </lineage>
</organism>
<evidence type="ECO:0000256" key="2">
    <source>
        <dbReference type="ARBA" id="ARBA00022692"/>
    </source>
</evidence>
<dbReference type="GO" id="GO:0005886">
    <property type="term" value="C:plasma membrane"/>
    <property type="evidence" value="ECO:0007669"/>
    <property type="project" value="UniProtKB-SubCell"/>
</dbReference>
<comment type="subcellular location">
    <subcellularLocation>
        <location evidence="7">Cell membrane</location>
        <topology evidence="7">Single-pass membrane protein</topology>
    </subcellularLocation>
</comment>
<keyword evidence="11" id="KW-1185">Reference proteome</keyword>
<dbReference type="AlphaFoldDB" id="A0A1G7YCG7"/>
<dbReference type="GeneID" id="97142566"/>
<dbReference type="Pfam" id="PF02618">
    <property type="entry name" value="YceG"/>
    <property type="match status" value="1"/>
</dbReference>
<keyword evidence="3 7" id="KW-1133">Transmembrane helix</keyword>
<comment type="function">
    <text evidence="7">Functions as a peptidoglycan terminase that cleaves nascent peptidoglycan strands endolytically to terminate their elongation.</text>
</comment>
<keyword evidence="5 7" id="KW-0456">Lyase</keyword>
<feature type="site" description="Important for catalytic activity" evidence="7">
    <location>
        <position position="236"/>
    </location>
</feature>
<comment type="catalytic activity">
    <reaction evidence="7">
        <text>a peptidoglycan chain = a peptidoglycan chain with N-acetyl-1,6-anhydromuramyl-[peptide] at the reducing end + a peptidoglycan chain with N-acetylglucosamine at the non-reducing end.</text>
        <dbReference type="EC" id="4.2.2.29"/>
    </reaction>
</comment>
<dbReference type="Gene3D" id="3.30.160.60">
    <property type="entry name" value="Classic Zinc Finger"/>
    <property type="match status" value="1"/>
</dbReference>
<dbReference type="Proteomes" id="UP000826616">
    <property type="component" value="Chromosome"/>
</dbReference>
<dbReference type="PANTHER" id="PTHR30518">
    <property type="entry name" value="ENDOLYTIC MUREIN TRANSGLYCOSYLASE"/>
    <property type="match status" value="1"/>
</dbReference>
<evidence type="ECO:0000256" key="3">
    <source>
        <dbReference type="ARBA" id="ARBA00022989"/>
    </source>
</evidence>
<keyword evidence="1 7" id="KW-1003">Cell membrane</keyword>
<feature type="transmembrane region" description="Helical" evidence="7">
    <location>
        <begin position="12"/>
        <end position="35"/>
    </location>
</feature>
<reference evidence="8 11" key="2">
    <citation type="submission" date="2021-08" db="EMBL/GenBank/DDBJ databases">
        <title>Complete genome sequence of the strain Aneurinibacillus thermoaerophilus CCM 8960.</title>
        <authorList>
            <person name="Musilova J."/>
            <person name="Kourilova X."/>
            <person name="Pernicova I."/>
            <person name="Bezdicek M."/>
            <person name="Lengerova M."/>
            <person name="Obruca S."/>
            <person name="Sedlar K."/>
        </authorList>
    </citation>
    <scope>NUCLEOTIDE SEQUENCE [LARGE SCALE GENOMIC DNA]</scope>
    <source>
        <strain evidence="8 11">CCM 8960</strain>
    </source>
</reference>
<evidence type="ECO:0000256" key="1">
    <source>
        <dbReference type="ARBA" id="ARBA00022475"/>
    </source>
</evidence>
<dbReference type="RefSeq" id="WP_057897958.1">
    <property type="nucleotide sequence ID" value="NZ_CP080764.1"/>
</dbReference>
<name>A0A1G7YCG7_ANETH</name>
<keyword evidence="4 7" id="KW-0472">Membrane</keyword>
<evidence type="ECO:0000313" key="10">
    <source>
        <dbReference type="Proteomes" id="UP000198956"/>
    </source>
</evidence>
<dbReference type="GO" id="GO:0071555">
    <property type="term" value="P:cell wall organization"/>
    <property type="evidence" value="ECO:0007669"/>
    <property type="project" value="UniProtKB-KW"/>
</dbReference>
<evidence type="ECO:0000256" key="6">
    <source>
        <dbReference type="ARBA" id="ARBA00023316"/>
    </source>
</evidence>